<reference evidence="1 2" key="1">
    <citation type="submission" date="2021-07" db="EMBL/GenBank/DDBJ databases">
        <authorList>
            <person name="Palmer J.M."/>
        </authorList>
    </citation>
    <scope>NUCLEOTIDE SEQUENCE [LARGE SCALE GENOMIC DNA]</scope>
    <source>
        <strain evidence="1 2">AT_MEX2019</strain>
        <tissue evidence="1">Muscle</tissue>
    </source>
</reference>
<sequence>MASLNRPEFLPLPQPGLWHIGHLRTPTSQPQPIKLLQLDAVPYCRCPPPGLGIAVATGTTDLMPTATGGSINNRYGEHSPLGLYVSSLPWNLVKALLEVKVEYIPGRGFHQTLPADPHHSLEPAKSVQLPPLQADQTHHHVVSCGQLSPSFHPCVQGMRLKVQRHDYKVDHQLTA</sequence>
<evidence type="ECO:0000313" key="2">
    <source>
        <dbReference type="Proteomes" id="UP001345963"/>
    </source>
</evidence>
<protein>
    <submittedName>
        <fullName evidence="1">Uncharacterized protein</fullName>
    </submittedName>
</protein>
<organism evidence="1 2">
    <name type="scientific">Ataeniobius toweri</name>
    <dbReference type="NCBI Taxonomy" id="208326"/>
    <lineage>
        <taxon>Eukaryota</taxon>
        <taxon>Metazoa</taxon>
        <taxon>Chordata</taxon>
        <taxon>Craniata</taxon>
        <taxon>Vertebrata</taxon>
        <taxon>Euteleostomi</taxon>
        <taxon>Actinopterygii</taxon>
        <taxon>Neopterygii</taxon>
        <taxon>Teleostei</taxon>
        <taxon>Neoteleostei</taxon>
        <taxon>Acanthomorphata</taxon>
        <taxon>Ovalentaria</taxon>
        <taxon>Atherinomorphae</taxon>
        <taxon>Cyprinodontiformes</taxon>
        <taxon>Goodeidae</taxon>
        <taxon>Ataeniobius</taxon>
    </lineage>
</organism>
<name>A0ABU7A336_9TELE</name>
<gene>
    <name evidence="1" type="ORF">ATANTOWER_026907</name>
</gene>
<dbReference type="EMBL" id="JAHUTI010000647">
    <property type="protein sequence ID" value="MED6232295.1"/>
    <property type="molecule type" value="Genomic_DNA"/>
</dbReference>
<proteinExistence type="predicted"/>
<dbReference type="Proteomes" id="UP001345963">
    <property type="component" value="Unassembled WGS sequence"/>
</dbReference>
<accession>A0ABU7A336</accession>
<comment type="caution">
    <text evidence="1">The sequence shown here is derived from an EMBL/GenBank/DDBJ whole genome shotgun (WGS) entry which is preliminary data.</text>
</comment>
<evidence type="ECO:0000313" key="1">
    <source>
        <dbReference type="EMBL" id="MED6232295.1"/>
    </source>
</evidence>
<keyword evidence="2" id="KW-1185">Reference proteome</keyword>